<dbReference type="SUPFAM" id="SSF81383">
    <property type="entry name" value="F-box domain"/>
    <property type="match status" value="1"/>
</dbReference>
<dbReference type="AlphaFoldDB" id="A0A978UEQ6"/>
<dbReference type="PANTHER" id="PTHR31900">
    <property type="entry name" value="F-BOX/RNI SUPERFAMILY PROTEIN-RELATED"/>
    <property type="match status" value="1"/>
</dbReference>
<evidence type="ECO:0000313" key="1">
    <source>
        <dbReference type="EMBL" id="KAH7513249.1"/>
    </source>
</evidence>
<gene>
    <name evidence="1" type="ORF">FEM48_Zijuj12G0177200</name>
</gene>
<dbReference type="Proteomes" id="UP000813462">
    <property type="component" value="Unassembled WGS sequence"/>
</dbReference>
<comment type="caution">
    <text evidence="1">The sequence shown here is derived from an EMBL/GenBank/DDBJ whole genome shotgun (WGS) entry which is preliminary data.</text>
</comment>
<name>A0A978UEQ6_ZIZJJ</name>
<protein>
    <submittedName>
        <fullName evidence="1">Uncharacterized protein</fullName>
    </submittedName>
</protein>
<dbReference type="EMBL" id="JAEACU010000012">
    <property type="protein sequence ID" value="KAH7513249.1"/>
    <property type="molecule type" value="Genomic_DNA"/>
</dbReference>
<organism evidence="1 2">
    <name type="scientific">Ziziphus jujuba var. spinosa</name>
    <dbReference type="NCBI Taxonomy" id="714518"/>
    <lineage>
        <taxon>Eukaryota</taxon>
        <taxon>Viridiplantae</taxon>
        <taxon>Streptophyta</taxon>
        <taxon>Embryophyta</taxon>
        <taxon>Tracheophyta</taxon>
        <taxon>Spermatophyta</taxon>
        <taxon>Magnoliopsida</taxon>
        <taxon>eudicotyledons</taxon>
        <taxon>Gunneridae</taxon>
        <taxon>Pentapetalae</taxon>
        <taxon>rosids</taxon>
        <taxon>fabids</taxon>
        <taxon>Rosales</taxon>
        <taxon>Rhamnaceae</taxon>
        <taxon>Paliureae</taxon>
        <taxon>Ziziphus</taxon>
    </lineage>
</organism>
<dbReference type="PANTHER" id="PTHR31900:SF30">
    <property type="entry name" value="SUPERFAMILY PROTEIN, PUTATIVE-RELATED"/>
    <property type="match status" value="1"/>
</dbReference>
<sequence length="248" mass="28652">MSKGESSPRRKYHRMSLINEDRISTLDDHIVLHVLSFLPTEDAIKTCVLSKMDLPMDFSSVPSFQLPDRTLRDFLDNWTCFATRRKVEELSLDFGLNLLDIASNSMKKLVIESYWSWKRDDINLVYTSLEIFAPNIQVLEVLGHFGTKCQLVDVSSLVSAHIGFELNRPMGLCTISHLSKAAKYDRERQSMLRELLSGVRHVKELTFGFWCLQVNTLTMLREQKLPHESMARLLRNIPHLEKLTTQTL</sequence>
<reference evidence="1" key="1">
    <citation type="journal article" date="2021" name="Front. Plant Sci.">
        <title>Chromosome-Scale Genome Assembly for Chinese Sour Jujube and Insights Into Its Genome Evolution and Domestication Signature.</title>
        <authorList>
            <person name="Shen L.-Y."/>
            <person name="Luo H."/>
            <person name="Wang X.-L."/>
            <person name="Wang X.-M."/>
            <person name="Qiu X.-J."/>
            <person name="Liu H."/>
            <person name="Zhou S.-S."/>
            <person name="Jia K.-H."/>
            <person name="Nie S."/>
            <person name="Bao Y.-T."/>
            <person name="Zhang R.-G."/>
            <person name="Yun Q.-Z."/>
            <person name="Chai Y.-H."/>
            <person name="Lu J.-Y."/>
            <person name="Li Y."/>
            <person name="Zhao S.-W."/>
            <person name="Mao J.-F."/>
            <person name="Jia S.-G."/>
            <person name="Mao Y.-M."/>
        </authorList>
    </citation>
    <scope>NUCLEOTIDE SEQUENCE</scope>
    <source>
        <strain evidence="1">AT0</strain>
        <tissue evidence="1">Leaf</tissue>
    </source>
</reference>
<evidence type="ECO:0000313" key="2">
    <source>
        <dbReference type="Proteomes" id="UP000813462"/>
    </source>
</evidence>
<proteinExistence type="predicted"/>
<dbReference type="InterPro" id="IPR036047">
    <property type="entry name" value="F-box-like_dom_sf"/>
</dbReference>
<accession>A0A978UEQ6</accession>
<dbReference type="InterPro" id="IPR050232">
    <property type="entry name" value="FBL13/AtMIF1-like"/>
</dbReference>